<dbReference type="EMBL" id="CP026604">
    <property type="protein sequence ID" value="AWB65767.1"/>
    <property type="molecule type" value="Genomic_DNA"/>
</dbReference>
<organism evidence="2 3">
    <name type="scientific">Saccharobesus litoralis</name>
    <dbReference type="NCBI Taxonomy" id="2172099"/>
    <lineage>
        <taxon>Bacteria</taxon>
        <taxon>Pseudomonadati</taxon>
        <taxon>Pseudomonadota</taxon>
        <taxon>Gammaproteobacteria</taxon>
        <taxon>Alteromonadales</taxon>
        <taxon>Alteromonadaceae</taxon>
        <taxon>Saccharobesus</taxon>
    </lineage>
</organism>
<dbReference type="NCBIfam" id="TIGR01409">
    <property type="entry name" value="TAT_signal_seq"/>
    <property type="match status" value="1"/>
</dbReference>
<dbReference type="Pfam" id="PF10518">
    <property type="entry name" value="TAT_signal"/>
    <property type="match status" value="1"/>
</dbReference>
<protein>
    <submittedName>
        <fullName evidence="2">Sulfatase</fullName>
    </submittedName>
</protein>
<dbReference type="InterPro" id="IPR010869">
    <property type="entry name" value="DUF1501"/>
</dbReference>
<dbReference type="RefSeq" id="WP_108601842.1">
    <property type="nucleotide sequence ID" value="NZ_CP026604.1"/>
</dbReference>
<dbReference type="InterPro" id="IPR019546">
    <property type="entry name" value="TAT_signal_bac_arc"/>
</dbReference>
<dbReference type="PANTHER" id="PTHR43737">
    <property type="entry name" value="BLL7424 PROTEIN"/>
    <property type="match status" value="1"/>
</dbReference>
<dbReference type="InterPro" id="IPR017850">
    <property type="entry name" value="Alkaline_phosphatase_core_sf"/>
</dbReference>
<dbReference type="SUPFAM" id="SSF53649">
    <property type="entry name" value="Alkaline phosphatase-like"/>
    <property type="match status" value="1"/>
</dbReference>
<dbReference type="InterPro" id="IPR006311">
    <property type="entry name" value="TAT_signal"/>
</dbReference>
<sequence length="502" mass="55658">MKTLDQLLKTPENPISRRQFLKGASVAGGAGALASIPGLSYADASKIILPDDKLDLAPDISPDTSLNGVMGQPHFPAKAKRMIYLFQSGGPSQMELFDYKPMLNKMHGQEIPSEVKGDTTLTSMTADQTSLPLVKSIFDFKQHGESGAWVSELLPHTANIADDICFIKSVHTDAINHDPAATFMLTGFPIAGRPSLGAWLSYGLGSNNNNLPPFIVLLTNQIKGQPVFARLWGNGFLPSIHQGVQFRSGKDPVLFVNNPPGMSRYDRREMLSYLTKLHGIQHAKTMDDEIHSRIAQYAMAERMQTSVPEVTDFSDEPDWVFDMYGPDSRTPGTFAANCLLARRLAERNVKFTQLFHRGWDHHAGLPGGIKQMCRETDQAAAALVTDLKQRGLLDDTLVVWGGEFGRTSYCQGKFHEKKYGRDHHPNAFTMWMAGGGVKPGISYGETDDFAYNITKDPVHVHDLQATIMHLMGIDHERLTFKYQGRRFRLTDVHGHVVKGILA</sequence>
<dbReference type="PROSITE" id="PS51318">
    <property type="entry name" value="TAT"/>
    <property type="match status" value="1"/>
</dbReference>
<reference evidence="2 3" key="1">
    <citation type="submission" date="2018-01" db="EMBL/GenBank/DDBJ databases">
        <title>Genome sequence of a Cantenovulum-like bacteria.</title>
        <authorList>
            <person name="Tan W.R."/>
            <person name="Lau N.-S."/>
            <person name="Go F."/>
            <person name="Amirul A.-A.A."/>
        </authorList>
    </citation>
    <scope>NUCLEOTIDE SEQUENCE [LARGE SCALE GENOMIC DNA]</scope>
    <source>
        <strain evidence="2 3">CCB-QB4</strain>
    </source>
</reference>
<evidence type="ECO:0000313" key="2">
    <source>
        <dbReference type="EMBL" id="AWB65767.1"/>
    </source>
</evidence>
<accession>A0A2S0VNG8</accession>
<proteinExistence type="predicted"/>
<dbReference type="KEGG" id="cate:C2869_04645"/>
<gene>
    <name evidence="2" type="ORF">C2869_04645</name>
</gene>
<keyword evidence="1" id="KW-0732">Signal</keyword>
<evidence type="ECO:0000256" key="1">
    <source>
        <dbReference type="ARBA" id="ARBA00022729"/>
    </source>
</evidence>
<evidence type="ECO:0000313" key="3">
    <source>
        <dbReference type="Proteomes" id="UP000244441"/>
    </source>
</evidence>
<dbReference type="PANTHER" id="PTHR43737:SF1">
    <property type="entry name" value="DUF1501 DOMAIN-CONTAINING PROTEIN"/>
    <property type="match status" value="1"/>
</dbReference>
<dbReference type="OrthoDB" id="9783759at2"/>
<name>A0A2S0VNG8_9ALTE</name>
<keyword evidence="3" id="KW-1185">Reference proteome</keyword>
<dbReference type="Pfam" id="PF07394">
    <property type="entry name" value="DUF1501"/>
    <property type="match status" value="1"/>
</dbReference>
<dbReference type="Proteomes" id="UP000244441">
    <property type="component" value="Chromosome"/>
</dbReference>
<dbReference type="Gene3D" id="3.40.720.10">
    <property type="entry name" value="Alkaline Phosphatase, subunit A"/>
    <property type="match status" value="1"/>
</dbReference>
<dbReference type="AlphaFoldDB" id="A0A2S0VNG8"/>